<name>A0AAT9H460_9FLAO</name>
<dbReference type="InterPro" id="IPR006626">
    <property type="entry name" value="PbH1"/>
</dbReference>
<dbReference type="EMBL" id="AP031573">
    <property type="protein sequence ID" value="BFM44259.1"/>
    <property type="molecule type" value="Genomic_DNA"/>
</dbReference>
<protein>
    <recommendedName>
        <fullName evidence="5">Por secretion system C-terminal sorting domain-containing protein</fullName>
    </recommendedName>
</protein>
<keyword evidence="1" id="KW-0732">Signal</keyword>
<dbReference type="PANTHER" id="PTHR11319">
    <property type="entry name" value="G PROTEIN-COUPLED RECEPTOR-RELATED"/>
    <property type="match status" value="1"/>
</dbReference>
<feature type="domain" description="Right handed beta helix" evidence="2">
    <location>
        <begin position="166"/>
        <end position="307"/>
    </location>
</feature>
<dbReference type="PANTHER" id="PTHR11319:SF35">
    <property type="entry name" value="OUTER MEMBRANE PROTEIN PMPC-RELATED"/>
    <property type="match status" value="1"/>
</dbReference>
<dbReference type="RefSeq" id="WP_369615388.1">
    <property type="nucleotide sequence ID" value="NZ_AP031573.1"/>
</dbReference>
<dbReference type="NCBIfam" id="TIGR04183">
    <property type="entry name" value="Por_Secre_tail"/>
    <property type="match status" value="1"/>
</dbReference>
<evidence type="ECO:0000259" key="2">
    <source>
        <dbReference type="Pfam" id="PF13229"/>
    </source>
</evidence>
<proteinExistence type="predicted"/>
<dbReference type="Gene3D" id="2.160.20.10">
    <property type="entry name" value="Single-stranded right-handed beta-helix, Pectin lyase-like"/>
    <property type="match status" value="1"/>
</dbReference>
<dbReference type="InterPro" id="IPR011050">
    <property type="entry name" value="Pectin_lyase_fold/virulence"/>
</dbReference>
<gene>
    <name evidence="4" type="ORF">CFS9_29000</name>
</gene>
<dbReference type="SMART" id="SM00710">
    <property type="entry name" value="PbH1"/>
    <property type="match status" value="5"/>
</dbReference>
<dbReference type="Pfam" id="PF13229">
    <property type="entry name" value="Beta_helix"/>
    <property type="match status" value="1"/>
</dbReference>
<evidence type="ECO:0008006" key="5">
    <source>
        <dbReference type="Google" id="ProtNLM"/>
    </source>
</evidence>
<dbReference type="Pfam" id="PF18962">
    <property type="entry name" value="Por_Secre_tail"/>
    <property type="match status" value="1"/>
</dbReference>
<dbReference type="AlphaFoldDB" id="A0AAT9H460"/>
<organism evidence="4">
    <name type="scientific">Flavobacterium sp. CFS9</name>
    <dbReference type="NCBI Taxonomy" id="3143118"/>
    <lineage>
        <taxon>Bacteria</taxon>
        <taxon>Pseudomonadati</taxon>
        <taxon>Bacteroidota</taxon>
        <taxon>Flavobacteriia</taxon>
        <taxon>Flavobacteriales</taxon>
        <taxon>Flavobacteriaceae</taxon>
        <taxon>Flavobacterium</taxon>
    </lineage>
</organism>
<dbReference type="InterPro" id="IPR012334">
    <property type="entry name" value="Pectin_lyas_fold"/>
</dbReference>
<dbReference type="SUPFAM" id="SSF51126">
    <property type="entry name" value="Pectin lyase-like"/>
    <property type="match status" value="2"/>
</dbReference>
<dbReference type="InterPro" id="IPR039448">
    <property type="entry name" value="Beta_helix"/>
</dbReference>
<accession>A0AAT9H460</accession>
<dbReference type="InterPro" id="IPR026444">
    <property type="entry name" value="Secre_tail"/>
</dbReference>
<feature type="domain" description="Secretion system C-terminal sorting" evidence="3">
    <location>
        <begin position="495"/>
        <end position="555"/>
    </location>
</feature>
<sequence>MIKKLPLLFFSFLFVFLSGNILNAKAIKIVAGPTPDAEGILYVKTGGTGDGSSWNNALGEFRTAIESTNPAIFQIWVGAGTYTPMYGKTFVLKRDVKIYGGFKGTENNIQQRDLKTNISILKGLSNTIIKTERLTEDSVLDGFTMIDGFTDSNTNGTSGFGGAINNLSSSLTISNCIFKDNKASFGAGIYSFSGYPKIKNCTFVNNKSNAIYNSSNSALITDCTFDKNVSLSSAIENNQSEVVITNCNFTENKGEDGGAVYNERSTVTFTNCNFSNNISSYGSSGNNGGGAIFNIWNSKIKIYNCSFVKNTASRHGGAMVSNNYCNVLIVNSLFANNSAKTTANEIYSTYNNTLNIINSTFVNVGEDAITLDSGSVNFSNCIVWTDINIAHSSTYTSKNSIIFGKIDNTNGNLDATGIIDTQIFKNPSAENYTPLEAGIAINKGNNALYDSSIYGTSDLAGKSRINETVIDLGAYESLNGSLGIERAAKPTFIAYPNPVKDGIFSIENSTKDGVAVLYDISGKQVKMVKIENGKAEVNVTNLPGGTYLLQAFDGKVFKIVVE</sequence>
<evidence type="ECO:0000256" key="1">
    <source>
        <dbReference type="ARBA" id="ARBA00022729"/>
    </source>
</evidence>
<evidence type="ECO:0000313" key="4">
    <source>
        <dbReference type="EMBL" id="BFM44259.1"/>
    </source>
</evidence>
<reference evidence="4" key="1">
    <citation type="submission" date="2024-05" db="EMBL/GenBank/DDBJ databases">
        <title>Whole-Genome Sequence of CFS9, a Potential Fish Probiotic Isolated from the Body Surface of Silurus asotus.</title>
        <authorList>
            <person name="Kojima M."/>
            <person name="Tobioka K."/>
            <person name="Yokota K."/>
            <person name="Nakatani H."/>
            <person name="Hori K."/>
            <person name="Tamaru Y."/>
            <person name="Okazaki F."/>
        </authorList>
    </citation>
    <scope>NUCLEOTIDE SEQUENCE</scope>
    <source>
        <strain evidence="4">CFS9</strain>
    </source>
</reference>
<evidence type="ECO:0000259" key="3">
    <source>
        <dbReference type="Pfam" id="PF18962"/>
    </source>
</evidence>